<feature type="region of interest" description="Disordered" evidence="1">
    <location>
        <begin position="191"/>
        <end position="223"/>
    </location>
</feature>
<evidence type="ECO:0000256" key="1">
    <source>
        <dbReference type="SAM" id="MobiDB-lite"/>
    </source>
</evidence>
<gene>
    <name evidence="3" type="primary">LOC100369291</name>
</gene>
<proteinExistence type="predicted"/>
<keyword evidence="2" id="KW-1185">Reference proteome</keyword>
<name>A0ABM0GZL0_SACKO</name>
<feature type="region of interest" description="Disordered" evidence="1">
    <location>
        <begin position="139"/>
        <end position="158"/>
    </location>
</feature>
<accession>A0ABM0GZL0</accession>
<protein>
    <submittedName>
        <fullName evidence="3">Uncharacterized protein LOC100369291</fullName>
    </submittedName>
</protein>
<reference evidence="3" key="1">
    <citation type="submission" date="2025-08" db="UniProtKB">
        <authorList>
            <consortium name="RefSeq"/>
        </authorList>
    </citation>
    <scope>IDENTIFICATION</scope>
    <source>
        <tissue evidence="3">Testes</tissue>
    </source>
</reference>
<dbReference type="GeneID" id="100369291"/>
<feature type="compositionally biased region" description="Polar residues" evidence="1">
    <location>
        <begin position="139"/>
        <end position="148"/>
    </location>
</feature>
<dbReference type="RefSeq" id="XP_002740911.1">
    <property type="nucleotide sequence ID" value="XM_002740865.2"/>
</dbReference>
<sequence>MDDKGKTYKTFKTSFQLGSDKGKPCTSYYTDYIVTKRYLTAGPDPPFPPPEPAEVIPKQHNPMVECTTHKRDFINYGNDTLLNLATSRQDSMKAVKCAHTRDSVVIARKDYDPRHRHAATMTTNKWYFRDRDGFRPTEQDTLQGNISPPTHHRYHRPSTIIRPRPGLRMNLPALTRDRVWDVMRMVKSPERRNVTESKSAYRWRESSTKPPAGILRYSKELKK</sequence>
<organism evidence="2 3">
    <name type="scientific">Saccoglossus kowalevskii</name>
    <name type="common">Acorn worm</name>
    <dbReference type="NCBI Taxonomy" id="10224"/>
    <lineage>
        <taxon>Eukaryota</taxon>
        <taxon>Metazoa</taxon>
        <taxon>Hemichordata</taxon>
        <taxon>Enteropneusta</taxon>
        <taxon>Harrimaniidae</taxon>
        <taxon>Saccoglossus</taxon>
    </lineage>
</organism>
<evidence type="ECO:0000313" key="2">
    <source>
        <dbReference type="Proteomes" id="UP000694865"/>
    </source>
</evidence>
<evidence type="ECO:0000313" key="3">
    <source>
        <dbReference type="RefSeq" id="XP_002740911.1"/>
    </source>
</evidence>
<dbReference type="Proteomes" id="UP000694865">
    <property type="component" value="Unplaced"/>
</dbReference>